<evidence type="ECO:0000259" key="2">
    <source>
        <dbReference type="Pfam" id="PF22807"/>
    </source>
</evidence>
<evidence type="ECO:0000313" key="3">
    <source>
        <dbReference type="EMBL" id="BAC90544.1"/>
    </source>
</evidence>
<dbReference type="SUPFAM" id="SSF50952">
    <property type="entry name" value="Soluble quinoprotein glucose dehydrogenase"/>
    <property type="match status" value="1"/>
</dbReference>
<dbReference type="AlphaFoldDB" id="Q7NHD4"/>
<dbReference type="Pfam" id="PF22807">
    <property type="entry name" value="TrAA12"/>
    <property type="match status" value="2"/>
</dbReference>
<proteinExistence type="predicted"/>
<evidence type="ECO:0000313" key="4">
    <source>
        <dbReference type="Proteomes" id="UP000000557"/>
    </source>
</evidence>
<dbReference type="PANTHER" id="PTHR33546">
    <property type="entry name" value="LARGE, MULTIFUNCTIONAL SECRETED PROTEIN-RELATED"/>
    <property type="match status" value="1"/>
</dbReference>
<keyword evidence="4" id="KW-1185">Reference proteome</keyword>
<name>Q7NHD4_GLOVI</name>
<feature type="signal peptide" evidence="1">
    <location>
        <begin position="1"/>
        <end position="27"/>
    </location>
</feature>
<evidence type="ECO:0000256" key="1">
    <source>
        <dbReference type="SAM" id="SignalP"/>
    </source>
</evidence>
<dbReference type="OrthoDB" id="9770043at2"/>
<dbReference type="EMBL" id="BA000045">
    <property type="protein sequence ID" value="BAC90544.1"/>
    <property type="molecule type" value="Genomic_DNA"/>
</dbReference>
<dbReference type="HOGENOM" id="CLU_024435_0_0_3"/>
<organism evidence="3 4">
    <name type="scientific">Gloeobacter violaceus (strain ATCC 29082 / PCC 7421)</name>
    <dbReference type="NCBI Taxonomy" id="251221"/>
    <lineage>
        <taxon>Bacteria</taxon>
        <taxon>Bacillati</taxon>
        <taxon>Cyanobacteriota</taxon>
        <taxon>Cyanophyceae</taxon>
        <taxon>Gloeobacterales</taxon>
        <taxon>Gloeobacteraceae</taxon>
        <taxon>Gloeobacter</taxon>
    </lineage>
</organism>
<sequence>MNWVVRTATASALALAVGASALSFATAKEMLPQPFATPSATKRAEAIGWPEGRTPVAPAGFRVSRFAGELDNPRWLYVLPNGDVLAAESRTPRYGPSANRITLLRDGNGDGTPEVRSVFLSGLNLPFGMLVLGDSFYVANTDGLLRYPYKSGQLRIAAPGTKIVDLPGTGYNNHWTRNLTAGPDGKKIYISVGSATNVDEENIDAKDPRRAAILEVNPDGSGLRVFAGGLRNPVGMDWLPDSNSLWTVVNERDHLGDDLVPDYLTRVREGAFYGWPYAYFGQNEDPRQKGKRPDLVAKAVEPDFGLGAHTASLGLAFYRARTFPATYHGGAFIGQRGSWNRSRFAGYKVLFVPFRNGQPTGPAQDFLTGFIADEARSEVYGRPVGVTTLADGSLLVADDAGNTVWRVAYTGR</sequence>
<dbReference type="KEGG" id="gvi:gll2603"/>
<dbReference type="eggNOG" id="COG2133">
    <property type="taxonomic scope" value="Bacteria"/>
</dbReference>
<protein>
    <submittedName>
        <fullName evidence="3">L-sorbosone dehydrogenase</fullName>
    </submittedName>
</protein>
<accession>Q7NHD4</accession>
<dbReference type="Proteomes" id="UP000000557">
    <property type="component" value="Chromosome"/>
</dbReference>
<keyword evidence="1" id="KW-0732">Signal</keyword>
<dbReference type="InterPro" id="IPR011041">
    <property type="entry name" value="Quinoprot_gluc/sorb_DH_b-prop"/>
</dbReference>
<gene>
    <name evidence="3" type="ordered locus">gll2603</name>
</gene>
<dbReference type="PhylomeDB" id="Q7NHD4"/>
<dbReference type="InParanoid" id="Q7NHD4"/>
<dbReference type="PATRIC" id="fig|251221.4.peg.2643"/>
<dbReference type="PANTHER" id="PTHR33546:SF1">
    <property type="entry name" value="LARGE, MULTIFUNCTIONAL SECRETED PROTEIN"/>
    <property type="match status" value="1"/>
</dbReference>
<reference evidence="3 4" key="1">
    <citation type="journal article" date="2003" name="DNA Res.">
        <title>Complete genome structure of Gloeobacter violaceus PCC 7421, a cyanobacterium that lacks thylakoids.</title>
        <authorList>
            <person name="Nakamura Y."/>
            <person name="Kaneko T."/>
            <person name="Sato S."/>
            <person name="Mimuro M."/>
            <person name="Miyashita H."/>
            <person name="Tsuchiya T."/>
            <person name="Sasamoto S."/>
            <person name="Watanabe A."/>
            <person name="Kawashima K."/>
            <person name="Kishida Y."/>
            <person name="Kiyokawa C."/>
            <person name="Kohara M."/>
            <person name="Matsumoto M."/>
            <person name="Matsuno A."/>
            <person name="Nakazaki N."/>
            <person name="Shimpo S."/>
            <person name="Takeuchi C."/>
            <person name="Yamada M."/>
            <person name="Tabata S."/>
        </authorList>
    </citation>
    <scope>NUCLEOTIDE SEQUENCE [LARGE SCALE GENOMIC DNA]</scope>
    <source>
        <strain evidence="4">ATCC 29082 / PCC 7421</strain>
    </source>
</reference>
<dbReference type="InterPro" id="IPR011042">
    <property type="entry name" value="6-blade_b-propeller_TolB-like"/>
</dbReference>
<dbReference type="Gene3D" id="2.120.10.30">
    <property type="entry name" value="TolB, C-terminal domain"/>
    <property type="match status" value="1"/>
</dbReference>
<feature type="domain" description="Pyrroloquinoline quinone-dependent pyranose dehydrogenase beta-propeller" evidence="2">
    <location>
        <begin position="56"/>
        <end position="255"/>
    </location>
</feature>
<dbReference type="EnsemblBacteria" id="BAC90544">
    <property type="protein sequence ID" value="BAC90544"/>
    <property type="gene ID" value="BAC90544"/>
</dbReference>
<dbReference type="InterPro" id="IPR054539">
    <property type="entry name" value="Beta-prop_PDH"/>
</dbReference>
<dbReference type="RefSeq" id="WP_011142597.1">
    <property type="nucleotide sequence ID" value="NC_005125.1"/>
</dbReference>
<reference evidence="3 4" key="2">
    <citation type="journal article" date="2003" name="DNA Res.">
        <title>Complete genome structure of Gloeobacter violaceus PCC 7421, a cyanobacterium that lacks thylakoids (supplement).</title>
        <authorList>
            <person name="Nakamura Y."/>
            <person name="Kaneko T."/>
            <person name="Sato S."/>
            <person name="Mimuro M."/>
            <person name="Miyashita H."/>
            <person name="Tsuchiya T."/>
            <person name="Sasamoto S."/>
            <person name="Watanabe A."/>
            <person name="Kawashima K."/>
            <person name="Kishida Y."/>
            <person name="Kiyokawa C."/>
            <person name="Kohara M."/>
            <person name="Matsumoto M."/>
            <person name="Matsuno A."/>
            <person name="Nakazaki N."/>
            <person name="Shimpo S."/>
            <person name="Takeuchi C."/>
            <person name="Yamada M."/>
            <person name="Tabata S."/>
        </authorList>
    </citation>
    <scope>NUCLEOTIDE SEQUENCE [LARGE SCALE GENOMIC DNA]</scope>
    <source>
        <strain evidence="4">ATCC 29082 / PCC 7421</strain>
    </source>
</reference>
<feature type="chain" id="PRO_5004289144" evidence="1">
    <location>
        <begin position="28"/>
        <end position="412"/>
    </location>
</feature>
<feature type="domain" description="Pyrroloquinoline quinone-dependent pyranose dehydrogenase beta-propeller" evidence="2">
    <location>
        <begin position="298"/>
        <end position="407"/>
    </location>
</feature>